<organism evidence="2">
    <name type="scientific">marine sediment metagenome</name>
    <dbReference type="NCBI Taxonomy" id="412755"/>
    <lineage>
        <taxon>unclassified sequences</taxon>
        <taxon>metagenomes</taxon>
        <taxon>ecological metagenomes</taxon>
    </lineage>
</organism>
<keyword evidence="1" id="KW-0812">Transmembrane</keyword>
<proteinExistence type="predicted"/>
<name>A0A0F9J3Y1_9ZZZZ</name>
<dbReference type="EMBL" id="LAZR01019086">
    <property type="protein sequence ID" value="KKL93837.1"/>
    <property type="molecule type" value="Genomic_DNA"/>
</dbReference>
<accession>A0A0F9J3Y1</accession>
<feature type="transmembrane region" description="Helical" evidence="1">
    <location>
        <begin position="311"/>
        <end position="332"/>
    </location>
</feature>
<evidence type="ECO:0000256" key="1">
    <source>
        <dbReference type="SAM" id="Phobius"/>
    </source>
</evidence>
<gene>
    <name evidence="2" type="ORF">LCGC14_1870710</name>
</gene>
<reference evidence="2" key="1">
    <citation type="journal article" date="2015" name="Nature">
        <title>Complex archaea that bridge the gap between prokaryotes and eukaryotes.</title>
        <authorList>
            <person name="Spang A."/>
            <person name="Saw J.H."/>
            <person name="Jorgensen S.L."/>
            <person name="Zaremba-Niedzwiedzka K."/>
            <person name="Martijn J."/>
            <person name="Lind A.E."/>
            <person name="van Eijk R."/>
            <person name="Schleper C."/>
            <person name="Guy L."/>
            <person name="Ettema T.J."/>
        </authorList>
    </citation>
    <scope>NUCLEOTIDE SEQUENCE</scope>
</reference>
<comment type="caution">
    <text evidence="2">The sequence shown here is derived from an EMBL/GenBank/DDBJ whole genome shotgun (WGS) entry which is preliminary data.</text>
</comment>
<dbReference type="AlphaFoldDB" id="A0A0F9J3Y1"/>
<keyword evidence="1" id="KW-0472">Membrane</keyword>
<evidence type="ECO:0000313" key="2">
    <source>
        <dbReference type="EMBL" id="KKL93837.1"/>
    </source>
</evidence>
<sequence>MKKNLTKKIFLIGFFSFTIFSAFLMHTTKAQTWTYNGVDTERIPYHSVYPSEWYVYNVSDDSQRFFIYEISNGNVTDLGLGNAYCVWLNRYWQNATSGELEYVDTVPINSWNDSIGYQGTGYLLPVEDDGKVSQRILENVSSYISNYGIRGWEFNETYLNPASITFWNETFNNRFWYINYTEKGIFASNRWDFIPVGNMTLISVPAQLPPEFSFSTEDSILDITSSNIKLKVNITDVDNNNNGVIDTDYQYRILINSAWTNWTTLPALIDYNLSSIPSGSHQITVEVKNMYGITQEQIIVQYTAPPPDNGISGYSTMLIAILLFFSASIILFRHRKKSKYHK</sequence>
<protein>
    <submittedName>
        <fullName evidence="2">Uncharacterized protein</fullName>
    </submittedName>
</protein>
<keyword evidence="1" id="KW-1133">Transmembrane helix</keyword>